<dbReference type="EMBL" id="JBHTCF010000008">
    <property type="protein sequence ID" value="MFC7306624.1"/>
    <property type="molecule type" value="Genomic_DNA"/>
</dbReference>
<keyword evidence="3" id="KW-1185">Reference proteome</keyword>
<evidence type="ECO:0000256" key="1">
    <source>
        <dbReference type="SAM" id="MobiDB-lite"/>
    </source>
</evidence>
<feature type="region of interest" description="Disordered" evidence="1">
    <location>
        <begin position="1"/>
        <end position="27"/>
    </location>
</feature>
<dbReference type="RefSeq" id="WP_381832053.1">
    <property type="nucleotide sequence ID" value="NZ_JBHTCF010000008.1"/>
</dbReference>
<organism evidence="2 3">
    <name type="scientific">Streptomyces monticola</name>
    <dbReference type="NCBI Taxonomy" id="2666263"/>
    <lineage>
        <taxon>Bacteria</taxon>
        <taxon>Bacillati</taxon>
        <taxon>Actinomycetota</taxon>
        <taxon>Actinomycetes</taxon>
        <taxon>Kitasatosporales</taxon>
        <taxon>Streptomycetaceae</taxon>
        <taxon>Streptomyces</taxon>
    </lineage>
</organism>
<feature type="compositionally biased region" description="Basic residues" evidence="1">
    <location>
        <begin position="1"/>
        <end position="10"/>
    </location>
</feature>
<evidence type="ECO:0000313" key="3">
    <source>
        <dbReference type="Proteomes" id="UP001596523"/>
    </source>
</evidence>
<comment type="caution">
    <text evidence="2">The sequence shown here is derived from an EMBL/GenBank/DDBJ whole genome shotgun (WGS) entry which is preliminary data.</text>
</comment>
<sequence length="150" mass="16202">MSTQARKGKGQTRAEHRFHNPQGAEVKTRDEAFAAQQQLDITDQAVSTECKLTLHNGAVTFALTVKYNPNTYPHVVTGGQITSGICGAPWDITGGFIGQNMRLDAKRAGQGSCANTITIVGEYQNPPAYRGTYGFDGATSSFKHTSLYQC</sequence>
<protein>
    <submittedName>
        <fullName evidence="2">Uncharacterized protein</fullName>
    </submittedName>
</protein>
<proteinExistence type="predicted"/>
<gene>
    <name evidence="2" type="ORF">ACFQVC_20645</name>
</gene>
<reference evidence="3" key="1">
    <citation type="journal article" date="2019" name="Int. J. Syst. Evol. Microbiol.">
        <title>The Global Catalogue of Microorganisms (GCM) 10K type strain sequencing project: providing services to taxonomists for standard genome sequencing and annotation.</title>
        <authorList>
            <consortium name="The Broad Institute Genomics Platform"/>
            <consortium name="The Broad Institute Genome Sequencing Center for Infectious Disease"/>
            <person name="Wu L."/>
            <person name="Ma J."/>
        </authorList>
    </citation>
    <scope>NUCLEOTIDE SEQUENCE [LARGE SCALE GENOMIC DNA]</scope>
    <source>
        <strain evidence="3">SYNS20</strain>
    </source>
</reference>
<evidence type="ECO:0000313" key="2">
    <source>
        <dbReference type="EMBL" id="MFC7306624.1"/>
    </source>
</evidence>
<name>A0ABW2JKI0_9ACTN</name>
<dbReference type="Proteomes" id="UP001596523">
    <property type="component" value="Unassembled WGS sequence"/>
</dbReference>
<accession>A0ABW2JKI0</accession>